<reference evidence="1 2" key="1">
    <citation type="submission" date="2019-01" db="EMBL/GenBank/DDBJ databases">
        <title>Litorilituus lipolytica sp. nov., isolated from intertidal sand of the Yellow Sea in China.</title>
        <authorList>
            <person name="Liu A."/>
        </authorList>
    </citation>
    <scope>NUCLEOTIDE SEQUENCE [LARGE SCALE GENOMIC DNA]</scope>
    <source>
        <strain evidence="1 2">RZ04</strain>
    </source>
</reference>
<dbReference type="PANTHER" id="PTHR33361">
    <property type="entry name" value="GLR0591 PROTEIN"/>
    <property type="match status" value="1"/>
</dbReference>
<keyword evidence="2" id="KW-1185">Reference proteome</keyword>
<dbReference type="EMBL" id="SAWY01000005">
    <property type="protein sequence ID" value="TPH18184.1"/>
    <property type="molecule type" value="Genomic_DNA"/>
</dbReference>
<dbReference type="AlphaFoldDB" id="A0A502L4R7"/>
<dbReference type="InterPro" id="IPR010281">
    <property type="entry name" value="DUF885"/>
</dbReference>
<dbReference type="PANTHER" id="PTHR33361:SF2">
    <property type="entry name" value="DUF885 DOMAIN-CONTAINING PROTEIN"/>
    <property type="match status" value="1"/>
</dbReference>
<sequence length="581" mass="67289">MALVGCMHSSQSTNVSAKNYDSAGKKLHALLEKDWQRYLRNNPEMSSYLGDTRYNDRWSDLSLHGIARVNQQDKAVLLQLKNIQYDALSKQDKINYDLFKWQIESAVNEYKYSPFLMPINQLEGVQSIYQYADFFTFNNYQDYQNWLKRLQALPQLIEQTTTLMKAGIKQGVLPPAITISRIPAQVKQHLVSHAKESVYFAKFNAFPKNIDKHQQQQLLEQATTVIQHEITPAYQKFYDFLESEYLPACRNTAGIWDLTDGKAYYQFLINYYTTTTLTADEIHEIGLKEVTRNRAEMEQVIDEVKFEGSFQQFLTFLRTDPQFYYQTPEALLEAYQAVSKRLDPHLPKLFGKLPRMPYGVIPIPDSMAPDETTAYYSGPSADGTRAGYYYVNLYLPESRPKYEIEVLSVHEAVPGHHLQVALQMELGELPKFRRFLDFTVFTEGWGLYSERLGYDMGLYSDPYSRFGQLTYDMWRAVRLVVDTGIHHKGWTRKQAIDYFMANAAKSEQDIINEIDRYISWPGQALAYKIGQLKILALREKAEKTLGDKFDIRSFHDTVLGSGSIPLNVLEDNVEQWIESKQ</sequence>
<comment type="caution">
    <text evidence="1">The sequence shown here is derived from an EMBL/GenBank/DDBJ whole genome shotgun (WGS) entry which is preliminary data.</text>
</comment>
<name>A0A502L4R7_9GAMM</name>
<evidence type="ECO:0000313" key="2">
    <source>
        <dbReference type="Proteomes" id="UP000315303"/>
    </source>
</evidence>
<evidence type="ECO:0000313" key="1">
    <source>
        <dbReference type="EMBL" id="TPH18184.1"/>
    </source>
</evidence>
<dbReference type="Proteomes" id="UP000315303">
    <property type="component" value="Unassembled WGS sequence"/>
</dbReference>
<protein>
    <submittedName>
        <fullName evidence="1">DUF885 domain-containing protein</fullName>
    </submittedName>
</protein>
<proteinExistence type="predicted"/>
<accession>A0A502L4R7</accession>
<dbReference type="OrthoDB" id="9769898at2"/>
<organism evidence="1 2">
    <name type="scientific">Litorilituus lipolyticus</name>
    <dbReference type="NCBI Taxonomy" id="2491017"/>
    <lineage>
        <taxon>Bacteria</taxon>
        <taxon>Pseudomonadati</taxon>
        <taxon>Pseudomonadota</taxon>
        <taxon>Gammaproteobacteria</taxon>
        <taxon>Alteromonadales</taxon>
        <taxon>Colwelliaceae</taxon>
        <taxon>Litorilituus</taxon>
    </lineage>
</organism>
<gene>
    <name evidence="1" type="ORF">EPA86_03140</name>
</gene>
<dbReference type="Pfam" id="PF05960">
    <property type="entry name" value="DUF885"/>
    <property type="match status" value="1"/>
</dbReference>